<proteinExistence type="predicted"/>
<keyword evidence="2" id="KW-1185">Reference proteome</keyword>
<reference evidence="2" key="1">
    <citation type="journal article" date="2019" name="Int. J. Syst. Evol. Microbiol.">
        <title>The Global Catalogue of Microorganisms (GCM) 10K type strain sequencing project: providing services to taxonomists for standard genome sequencing and annotation.</title>
        <authorList>
            <consortium name="The Broad Institute Genomics Platform"/>
            <consortium name="The Broad Institute Genome Sequencing Center for Infectious Disease"/>
            <person name="Wu L."/>
            <person name="Ma J."/>
        </authorList>
    </citation>
    <scope>NUCLEOTIDE SEQUENCE [LARGE SCALE GENOMIC DNA]</scope>
    <source>
        <strain evidence="2">CGMCC 4.7466</strain>
    </source>
</reference>
<evidence type="ECO:0000313" key="2">
    <source>
        <dbReference type="Proteomes" id="UP001595818"/>
    </source>
</evidence>
<evidence type="ECO:0008006" key="3">
    <source>
        <dbReference type="Google" id="ProtNLM"/>
    </source>
</evidence>
<evidence type="ECO:0000313" key="1">
    <source>
        <dbReference type="EMBL" id="MFC4870357.1"/>
    </source>
</evidence>
<organism evidence="1 2">
    <name type="scientific">Negadavirga shengliensis</name>
    <dbReference type="NCBI Taxonomy" id="1389218"/>
    <lineage>
        <taxon>Bacteria</taxon>
        <taxon>Pseudomonadati</taxon>
        <taxon>Bacteroidota</taxon>
        <taxon>Cytophagia</taxon>
        <taxon>Cytophagales</taxon>
        <taxon>Cyclobacteriaceae</taxon>
        <taxon>Negadavirga</taxon>
    </lineage>
</organism>
<dbReference type="RefSeq" id="WP_377060823.1">
    <property type="nucleotide sequence ID" value="NZ_JBHSJJ010000001.1"/>
</dbReference>
<dbReference type="SUPFAM" id="SSF52266">
    <property type="entry name" value="SGNH hydrolase"/>
    <property type="match status" value="1"/>
</dbReference>
<gene>
    <name evidence="1" type="ORF">ACFPFU_01580</name>
</gene>
<sequence>MKLHVLVPFVAATVFAACQSAGEDDEDVLEINRVLVIGNSITYHPIAPDIGWHADWGMAASARENDFCSLLEASLLADFPELAFMRENVYPFERHYDDLDFEQYAYLKEFAADLLVIRLGENVNTDKLEGWNFSERLQAFTDYLTGETGARIIVTTTFWENAVVNEQLLHAAGVEGWETVSLSHLGEDEQYMAIGAFENPDVARHPNDKGMRAIANLILQSILARG</sequence>
<dbReference type="Proteomes" id="UP001595818">
    <property type="component" value="Unassembled WGS sequence"/>
</dbReference>
<accession>A0ABV9SVV1</accession>
<dbReference type="Gene3D" id="3.40.50.1110">
    <property type="entry name" value="SGNH hydrolase"/>
    <property type="match status" value="1"/>
</dbReference>
<comment type="caution">
    <text evidence="1">The sequence shown here is derived from an EMBL/GenBank/DDBJ whole genome shotgun (WGS) entry which is preliminary data.</text>
</comment>
<dbReference type="PROSITE" id="PS51257">
    <property type="entry name" value="PROKAR_LIPOPROTEIN"/>
    <property type="match status" value="1"/>
</dbReference>
<dbReference type="EMBL" id="JBHSJJ010000001">
    <property type="protein sequence ID" value="MFC4870357.1"/>
    <property type="molecule type" value="Genomic_DNA"/>
</dbReference>
<dbReference type="InterPro" id="IPR036514">
    <property type="entry name" value="SGNH_hydro_sf"/>
</dbReference>
<name>A0ABV9SVV1_9BACT</name>
<protein>
    <recommendedName>
        <fullName evidence="3">SGNH/GDSL hydrolase family protein</fullName>
    </recommendedName>
</protein>